<gene>
    <name evidence="13" type="ORF">TAPDE_005116</name>
</gene>
<dbReference type="GO" id="GO:0005737">
    <property type="term" value="C:cytoplasm"/>
    <property type="evidence" value="ECO:0007669"/>
    <property type="project" value="UniProtKB-SubCell"/>
</dbReference>
<keyword evidence="7 10" id="KW-0378">Hydrolase</keyword>
<evidence type="ECO:0000313" key="14">
    <source>
        <dbReference type="Proteomes" id="UP000013776"/>
    </source>
</evidence>
<dbReference type="VEuPathDB" id="FungiDB:TAPDE_005116"/>
<evidence type="ECO:0000256" key="10">
    <source>
        <dbReference type="PROSITE-ProRule" id="PRU01389"/>
    </source>
</evidence>
<dbReference type="EMBL" id="CAHR02000281">
    <property type="protein sequence ID" value="CCG84658.1"/>
    <property type="molecule type" value="Genomic_DNA"/>
</dbReference>
<feature type="region of interest" description="Disordered" evidence="11">
    <location>
        <begin position="59"/>
        <end position="78"/>
    </location>
</feature>
<dbReference type="GO" id="GO:0004519">
    <property type="term" value="F:endonuclease activity"/>
    <property type="evidence" value="ECO:0007669"/>
    <property type="project" value="UniProtKB-KW"/>
</dbReference>
<dbReference type="Pfam" id="PF18826">
    <property type="entry name" value="bVLRF1"/>
    <property type="match status" value="1"/>
</dbReference>
<comment type="subcellular location">
    <subcellularLocation>
        <location evidence="1">Cytoplasm</location>
    </subcellularLocation>
</comment>
<comment type="caution">
    <text evidence="13">The sequence shown here is derived from an EMBL/GenBank/DDBJ whole genome shotgun (WGS) entry which is preliminary data.</text>
</comment>
<keyword evidence="4 10" id="KW-0540">Nuclease</keyword>
<reference evidence="13 14" key="1">
    <citation type="journal article" date="2013" name="MBio">
        <title>Genome sequencing of the plant pathogen Taphrina deformans, the causal agent of peach leaf curl.</title>
        <authorList>
            <person name="Cisse O.H."/>
            <person name="Almeida J.M.G.C.F."/>
            <person name="Fonseca A."/>
            <person name="Kumar A.A."/>
            <person name="Salojaervi J."/>
            <person name="Overmyer K."/>
            <person name="Hauser P.M."/>
            <person name="Pagni M."/>
        </authorList>
    </citation>
    <scope>NUCLEOTIDE SEQUENCE [LARGE SCALE GENOMIC DNA]</scope>
    <source>
        <strain evidence="14">PYCC 5710 / ATCC 11124 / CBS 356.35 / IMI 108563 / JCM 9778 / NBRC 8474</strain>
    </source>
</reference>
<feature type="compositionally biased region" description="Basic and acidic residues" evidence="11">
    <location>
        <begin position="495"/>
        <end position="515"/>
    </location>
</feature>
<feature type="region of interest" description="Disordered" evidence="11">
    <location>
        <begin position="161"/>
        <end position="181"/>
    </location>
</feature>
<dbReference type="PANTHER" id="PTHR16036:SF2">
    <property type="entry name" value="TRNA ENDONUCLEASE ANKZF1"/>
    <property type="match status" value="1"/>
</dbReference>
<evidence type="ECO:0000256" key="4">
    <source>
        <dbReference type="ARBA" id="ARBA00022722"/>
    </source>
</evidence>
<evidence type="ECO:0000256" key="9">
    <source>
        <dbReference type="ARBA" id="ARBA00023054"/>
    </source>
</evidence>
<comment type="domain">
    <text evidence="10">The VLRF1 domain mediates binding to the 60S ribosomal subunit.</text>
</comment>
<evidence type="ECO:0000256" key="1">
    <source>
        <dbReference type="ARBA" id="ARBA00004496"/>
    </source>
</evidence>
<evidence type="ECO:0000256" key="8">
    <source>
        <dbReference type="ARBA" id="ARBA00023043"/>
    </source>
</evidence>
<name>R4XJQ0_TAPDE</name>
<keyword evidence="8" id="KW-0040">ANK repeat</keyword>
<proteinExistence type="inferred from homology"/>
<feature type="compositionally biased region" description="Acidic residues" evidence="11">
    <location>
        <begin position="41"/>
        <end position="53"/>
    </location>
</feature>
<feature type="active site" evidence="10">
    <location>
        <position position="169"/>
    </location>
</feature>
<dbReference type="GO" id="GO:0036503">
    <property type="term" value="P:ERAD pathway"/>
    <property type="evidence" value="ECO:0007669"/>
    <property type="project" value="TreeGrafter"/>
</dbReference>
<dbReference type="PROSITE" id="PS52044">
    <property type="entry name" value="VLRF1"/>
    <property type="match status" value="1"/>
</dbReference>
<dbReference type="AlphaFoldDB" id="R4XJQ0"/>
<organism evidence="13 14">
    <name type="scientific">Taphrina deformans (strain PYCC 5710 / ATCC 11124 / CBS 356.35 / IMI 108563 / JCM 9778 / NBRC 8474)</name>
    <name type="common">Peach leaf curl fungus</name>
    <name type="synonym">Lalaria deformans</name>
    <dbReference type="NCBI Taxonomy" id="1097556"/>
    <lineage>
        <taxon>Eukaryota</taxon>
        <taxon>Fungi</taxon>
        <taxon>Dikarya</taxon>
        <taxon>Ascomycota</taxon>
        <taxon>Taphrinomycotina</taxon>
        <taxon>Taphrinomycetes</taxon>
        <taxon>Taphrinales</taxon>
        <taxon>Taphrinaceae</taxon>
        <taxon>Taphrina</taxon>
    </lineage>
</organism>
<keyword evidence="5" id="KW-0677">Repeat</keyword>
<feature type="compositionally biased region" description="Polar residues" evidence="11">
    <location>
        <begin position="66"/>
        <end position="78"/>
    </location>
</feature>
<evidence type="ECO:0000256" key="5">
    <source>
        <dbReference type="ARBA" id="ARBA00022737"/>
    </source>
</evidence>
<sequence>MNALNQIYIYRLPLDITGSLRPRDNAGPSDARPAQAHESSSEDEPDDTDDELAETEGALKEASLVENPSTVRTSSAGSPISWYTSASIPAPTKIGVYKAMLLNPGSTLMDIQLGPGSTAGRTIAMFMVGGGHFQGTIISLDESSVDKCGIKASKGFHRYTTRRKQGGAQSTNDNAKGAANSAGAQIRRYNEIALAQDVRELLKEWNSLLATVDIILVRASGPSSKKLLYENGLDKHDPRVRGFPLNTRRATQSEIIRSFHILSRLQVGSTEDDIEETRNTPSMMPVTTIKPVEIKPDVKQVEHTDKLTTLIKRNKVPAIRAYIADHGIKINEFQLEPKKSYLHAPNLLHFAAFTESSPAISVLLDLKADPRIVNDVSKTAFEVAGSKEARDSFRMWRGLDGNEQKWDWEAARVPAGLTSEQIKARKARQVEQKALTDAEEDQRRRAEMARLEREVAEDQAAAKAEQDRKRGPGRSLPMGLLGTSSMTSLEGMTPEMKKKVERERRARAAEARFKK</sequence>
<comment type="similarity">
    <text evidence="2 10">Belongs to the ANKZF1/VMS1 family.</text>
</comment>
<keyword evidence="14" id="KW-1185">Reference proteome</keyword>
<evidence type="ECO:0000256" key="11">
    <source>
        <dbReference type="SAM" id="MobiDB-lite"/>
    </source>
</evidence>
<feature type="region of interest" description="Disordered" evidence="11">
    <location>
        <begin position="450"/>
        <end position="515"/>
    </location>
</feature>
<evidence type="ECO:0000256" key="3">
    <source>
        <dbReference type="ARBA" id="ARBA00022490"/>
    </source>
</evidence>
<evidence type="ECO:0000256" key="6">
    <source>
        <dbReference type="ARBA" id="ARBA00022759"/>
    </source>
</evidence>
<keyword evidence="6 10" id="KW-0255">Endonuclease</keyword>
<dbReference type="PANTHER" id="PTHR16036">
    <property type="entry name" value="ANKYRIN REPEAT AND ZINC FINGER DOMAIN-CONTAINING PROTEIN 1"/>
    <property type="match status" value="1"/>
</dbReference>
<keyword evidence="3 10" id="KW-0963">Cytoplasm</keyword>
<dbReference type="GO" id="GO:0016787">
    <property type="term" value="F:hydrolase activity"/>
    <property type="evidence" value="ECO:0007669"/>
    <property type="project" value="UniProtKB-KW"/>
</dbReference>
<evidence type="ECO:0000259" key="12">
    <source>
        <dbReference type="PROSITE" id="PS52044"/>
    </source>
</evidence>
<evidence type="ECO:0000313" key="13">
    <source>
        <dbReference type="EMBL" id="CCG84658.1"/>
    </source>
</evidence>
<dbReference type="OrthoDB" id="429841at2759"/>
<feature type="domain" description="VLRF1" evidence="12">
    <location>
        <begin position="119"/>
        <end position="265"/>
    </location>
</feature>
<keyword evidence="9" id="KW-0175">Coiled coil</keyword>
<accession>R4XJQ0</accession>
<dbReference type="InterPro" id="IPR047139">
    <property type="entry name" value="ANKZ1/VMS1"/>
</dbReference>
<evidence type="ECO:0000256" key="7">
    <source>
        <dbReference type="ARBA" id="ARBA00022801"/>
    </source>
</evidence>
<dbReference type="eggNOG" id="KOG2505">
    <property type="taxonomic scope" value="Eukaryota"/>
</dbReference>
<evidence type="ECO:0000256" key="2">
    <source>
        <dbReference type="ARBA" id="ARBA00009262"/>
    </source>
</evidence>
<feature type="region of interest" description="Disordered" evidence="11">
    <location>
        <begin position="19"/>
        <end position="53"/>
    </location>
</feature>
<dbReference type="Proteomes" id="UP000013776">
    <property type="component" value="Unassembled WGS sequence"/>
</dbReference>
<dbReference type="STRING" id="1097556.R4XJQ0"/>
<dbReference type="InterPro" id="IPR041175">
    <property type="entry name" value="VLRF1/Vms1"/>
</dbReference>
<protein>
    <recommendedName>
        <fullName evidence="12">VLRF1 domain-containing protein</fullName>
    </recommendedName>
</protein>